<dbReference type="PANTHER" id="PTHR43802">
    <property type="entry name" value="ENOYL-COA HYDRATASE"/>
    <property type="match status" value="1"/>
</dbReference>
<evidence type="ECO:0000256" key="1">
    <source>
        <dbReference type="ARBA" id="ARBA00005254"/>
    </source>
</evidence>
<dbReference type="InterPro" id="IPR001753">
    <property type="entry name" value="Enoyl-CoA_hydra/iso"/>
</dbReference>
<gene>
    <name evidence="3" type="ORF">S01H1_01022</name>
</gene>
<protein>
    <recommendedName>
        <fullName evidence="4">Enoyl-CoA hydratase</fullName>
    </recommendedName>
</protein>
<sequence length="268" mass="29287">MVEKETRLETLLVTEEDGLATITLNRPQAMNTINDTMASEIRHIMDTLGSDDRIRAILLRATGRAFCAGYEISGQWQHDLSEFLFVVKERVADMNDVYLAILNMEKPVIGAVNGVATGGGFALVLSCDIVIASDAARFSVVYARRGLVPDVGINYLLPRTVGLRKAKELIFTADMIDAKEAERIGLVNRVVPADSLDEEATTLAKRLASGATRAIGLSKSIIHRGLGTDLASTMELESWGQALCIQSKDFQEGVNAFLEKRQPDFKGK</sequence>
<dbReference type="EMBL" id="BARS01000411">
    <property type="protein sequence ID" value="GAF76909.1"/>
    <property type="molecule type" value="Genomic_DNA"/>
</dbReference>
<dbReference type="PROSITE" id="PS00166">
    <property type="entry name" value="ENOYL_COA_HYDRATASE"/>
    <property type="match status" value="1"/>
</dbReference>
<name>X0S7C6_9ZZZZ</name>
<evidence type="ECO:0000256" key="2">
    <source>
        <dbReference type="ARBA" id="ARBA00023239"/>
    </source>
</evidence>
<comment type="caution">
    <text evidence="3">The sequence shown here is derived from an EMBL/GenBank/DDBJ whole genome shotgun (WGS) entry which is preliminary data.</text>
</comment>
<dbReference type="Gene3D" id="3.90.226.10">
    <property type="entry name" value="2-enoyl-CoA Hydratase, Chain A, domain 1"/>
    <property type="match status" value="1"/>
</dbReference>
<comment type="similarity">
    <text evidence="1">Belongs to the enoyl-CoA hydratase/isomerase family.</text>
</comment>
<evidence type="ECO:0008006" key="4">
    <source>
        <dbReference type="Google" id="ProtNLM"/>
    </source>
</evidence>
<dbReference type="SUPFAM" id="SSF52096">
    <property type="entry name" value="ClpP/crotonase"/>
    <property type="match status" value="1"/>
</dbReference>
<dbReference type="CDD" id="cd06558">
    <property type="entry name" value="crotonase-like"/>
    <property type="match status" value="1"/>
</dbReference>
<accession>X0S7C6</accession>
<dbReference type="FunFam" id="1.10.12.10:FF:000001">
    <property type="entry name" value="Probable enoyl-CoA hydratase, mitochondrial"/>
    <property type="match status" value="1"/>
</dbReference>
<proteinExistence type="inferred from homology"/>
<dbReference type="AlphaFoldDB" id="X0S7C6"/>
<dbReference type="PANTHER" id="PTHR43802:SF1">
    <property type="entry name" value="IP11341P-RELATED"/>
    <property type="match status" value="1"/>
</dbReference>
<dbReference type="InterPro" id="IPR018376">
    <property type="entry name" value="Enoyl-CoA_hyd/isom_CS"/>
</dbReference>
<dbReference type="InterPro" id="IPR029045">
    <property type="entry name" value="ClpP/crotonase-like_dom_sf"/>
</dbReference>
<keyword evidence="2" id="KW-0456">Lyase</keyword>
<organism evidence="3">
    <name type="scientific">marine sediment metagenome</name>
    <dbReference type="NCBI Taxonomy" id="412755"/>
    <lineage>
        <taxon>unclassified sequences</taxon>
        <taxon>metagenomes</taxon>
        <taxon>ecological metagenomes</taxon>
    </lineage>
</organism>
<evidence type="ECO:0000313" key="3">
    <source>
        <dbReference type="EMBL" id="GAF76909.1"/>
    </source>
</evidence>
<dbReference type="Gene3D" id="1.10.12.10">
    <property type="entry name" value="Lyase 2-enoyl-coa Hydratase, Chain A, domain 2"/>
    <property type="match status" value="1"/>
</dbReference>
<reference evidence="3" key="1">
    <citation type="journal article" date="2014" name="Front. Microbiol.">
        <title>High frequency of phylogenetically diverse reductive dehalogenase-homologous genes in deep subseafloor sedimentary metagenomes.</title>
        <authorList>
            <person name="Kawai M."/>
            <person name="Futagami T."/>
            <person name="Toyoda A."/>
            <person name="Takaki Y."/>
            <person name="Nishi S."/>
            <person name="Hori S."/>
            <person name="Arai W."/>
            <person name="Tsubouchi T."/>
            <person name="Morono Y."/>
            <person name="Uchiyama I."/>
            <person name="Ito T."/>
            <person name="Fujiyama A."/>
            <person name="Inagaki F."/>
            <person name="Takami H."/>
        </authorList>
    </citation>
    <scope>NUCLEOTIDE SEQUENCE</scope>
    <source>
        <strain evidence="3">Expedition CK06-06</strain>
    </source>
</reference>
<dbReference type="InterPro" id="IPR014748">
    <property type="entry name" value="Enoyl-CoA_hydra_C"/>
</dbReference>
<dbReference type="GO" id="GO:0016836">
    <property type="term" value="F:hydro-lyase activity"/>
    <property type="evidence" value="ECO:0007669"/>
    <property type="project" value="UniProtKB-ARBA"/>
</dbReference>
<dbReference type="Pfam" id="PF00378">
    <property type="entry name" value="ECH_1"/>
    <property type="match status" value="1"/>
</dbReference>